<dbReference type="GO" id="GO:0000828">
    <property type="term" value="F:inositol hexakisphosphate kinase activity"/>
    <property type="evidence" value="ECO:0007669"/>
    <property type="project" value="TreeGrafter"/>
</dbReference>
<evidence type="ECO:0000256" key="3">
    <source>
        <dbReference type="ARBA" id="ARBA00022777"/>
    </source>
</evidence>
<comment type="similarity">
    <text evidence="1 4">Belongs to the inositol phosphokinase (IPK) family.</text>
</comment>
<dbReference type="GO" id="GO:0005737">
    <property type="term" value="C:cytoplasm"/>
    <property type="evidence" value="ECO:0007669"/>
    <property type="project" value="TreeGrafter"/>
</dbReference>
<dbReference type="WBParaSite" id="PgB08_g050_t04">
    <property type="protein sequence ID" value="PgB08_g050_t04"/>
    <property type="gene ID" value="PgB08_g050"/>
</dbReference>
<keyword evidence="5" id="KW-0472">Membrane</keyword>
<dbReference type="GO" id="GO:0032958">
    <property type="term" value="P:inositol phosphate biosynthetic process"/>
    <property type="evidence" value="ECO:0007669"/>
    <property type="project" value="InterPro"/>
</dbReference>
<dbReference type="InterPro" id="IPR038286">
    <property type="entry name" value="IPK_sf"/>
</dbReference>
<dbReference type="Gene3D" id="3.30.470.160">
    <property type="entry name" value="Inositol polyphosphate kinase"/>
    <property type="match status" value="1"/>
</dbReference>
<dbReference type="InterPro" id="IPR005522">
    <property type="entry name" value="IPK"/>
</dbReference>
<proteinExistence type="inferred from homology"/>
<keyword evidence="5" id="KW-0812">Transmembrane</keyword>
<dbReference type="WBParaSite" id="PgB08_g050_t06">
    <property type="protein sequence ID" value="PgB08_g050_t06"/>
    <property type="gene ID" value="PgB08_g050"/>
</dbReference>
<dbReference type="AlphaFoldDB" id="A0A914ZMQ7"/>
<dbReference type="GO" id="GO:0005634">
    <property type="term" value="C:nucleus"/>
    <property type="evidence" value="ECO:0007669"/>
    <property type="project" value="TreeGrafter"/>
</dbReference>
<dbReference type="PANTHER" id="PTHR12400:SF21">
    <property type="entry name" value="KINASE"/>
    <property type="match status" value="1"/>
</dbReference>
<evidence type="ECO:0000313" key="6">
    <source>
        <dbReference type="Proteomes" id="UP000887569"/>
    </source>
</evidence>
<evidence type="ECO:0000256" key="1">
    <source>
        <dbReference type="ARBA" id="ARBA00007374"/>
    </source>
</evidence>
<reference evidence="7 8" key="1">
    <citation type="submission" date="2022-11" db="UniProtKB">
        <authorList>
            <consortium name="WormBaseParasite"/>
        </authorList>
    </citation>
    <scope>IDENTIFICATION</scope>
</reference>
<keyword evidence="2 4" id="KW-0808">Transferase</keyword>
<sequence length="138" mass="16281">MVQSKTVILFSRILFVNFDTLVYWILKMGIRQHGDGIDELKRLRFVSKCERTTSKKYGVRVAGMQYYDASNSMYQCVNKYYGESLSFLQMRNFCMNFSALHPDLIVRSYCSKAFMTNLFNYIRHYQKRKVADCSVLLS</sequence>
<accession>A0A914ZMQ7</accession>
<evidence type="ECO:0000313" key="8">
    <source>
        <dbReference type="WBParaSite" id="PgB08_g050_t06"/>
    </source>
</evidence>
<feature type="transmembrane region" description="Helical" evidence="5">
    <location>
        <begin position="6"/>
        <end position="26"/>
    </location>
</feature>
<dbReference type="PANTHER" id="PTHR12400">
    <property type="entry name" value="INOSITOL POLYPHOSPHATE KINASE"/>
    <property type="match status" value="1"/>
</dbReference>
<organism evidence="6 8">
    <name type="scientific">Parascaris univalens</name>
    <name type="common">Nematode worm</name>
    <dbReference type="NCBI Taxonomy" id="6257"/>
    <lineage>
        <taxon>Eukaryota</taxon>
        <taxon>Metazoa</taxon>
        <taxon>Ecdysozoa</taxon>
        <taxon>Nematoda</taxon>
        <taxon>Chromadorea</taxon>
        <taxon>Rhabditida</taxon>
        <taxon>Spirurina</taxon>
        <taxon>Ascaridomorpha</taxon>
        <taxon>Ascaridoidea</taxon>
        <taxon>Ascarididae</taxon>
        <taxon>Parascaris</taxon>
    </lineage>
</organism>
<dbReference type="EC" id="2.7.-.-" evidence="4"/>
<dbReference type="Proteomes" id="UP000887569">
    <property type="component" value="Unplaced"/>
</dbReference>
<dbReference type="SUPFAM" id="SSF56104">
    <property type="entry name" value="SAICAR synthase-like"/>
    <property type="match status" value="1"/>
</dbReference>
<name>A0A914ZMQ7_PARUN</name>
<keyword evidence="5" id="KW-1133">Transmembrane helix</keyword>
<keyword evidence="3 4" id="KW-0418">Kinase</keyword>
<protein>
    <recommendedName>
        <fullName evidence="4">Kinase</fullName>
        <ecNumber evidence="4">2.7.-.-</ecNumber>
    </recommendedName>
</protein>
<evidence type="ECO:0000256" key="5">
    <source>
        <dbReference type="SAM" id="Phobius"/>
    </source>
</evidence>
<evidence type="ECO:0000256" key="2">
    <source>
        <dbReference type="ARBA" id="ARBA00022679"/>
    </source>
</evidence>
<evidence type="ECO:0000256" key="4">
    <source>
        <dbReference type="RuleBase" id="RU363090"/>
    </source>
</evidence>
<dbReference type="GO" id="GO:0046854">
    <property type="term" value="P:phosphatidylinositol phosphate biosynthetic process"/>
    <property type="evidence" value="ECO:0007669"/>
    <property type="project" value="TreeGrafter"/>
</dbReference>
<keyword evidence="6" id="KW-1185">Reference proteome</keyword>
<dbReference type="Pfam" id="PF03770">
    <property type="entry name" value="IPK"/>
    <property type="match status" value="1"/>
</dbReference>
<evidence type="ECO:0000313" key="7">
    <source>
        <dbReference type="WBParaSite" id="PgB08_g050_t04"/>
    </source>
</evidence>